<dbReference type="HAMAP" id="MF_01962">
    <property type="entry name" value="Adenine_deaminase"/>
    <property type="match status" value="1"/>
</dbReference>
<feature type="binding site" evidence="5">
    <location>
        <position position="197"/>
    </location>
    <ligand>
        <name>Zn(2+)</name>
        <dbReference type="ChEBI" id="CHEBI:29105"/>
        <note>catalytic</note>
    </ligand>
</feature>
<comment type="similarity">
    <text evidence="5">Belongs to the metallo-dependent hydrolases superfamily. Adenosine and AMP deaminases family. Adenine deaminase type 2 subfamily.</text>
</comment>
<comment type="cofactor">
    <cofactor evidence="5">
        <name>Zn(2+)</name>
        <dbReference type="ChEBI" id="CHEBI:29105"/>
    </cofactor>
    <text evidence="5">Binds 1 zinc ion per subunit.</text>
</comment>
<evidence type="ECO:0000256" key="4">
    <source>
        <dbReference type="ARBA" id="ARBA00023080"/>
    </source>
</evidence>
<dbReference type="PANTHER" id="PTHR43114">
    <property type="entry name" value="ADENINE DEAMINASE"/>
    <property type="match status" value="1"/>
</dbReference>
<dbReference type="Proteomes" id="UP000028534">
    <property type="component" value="Unassembled WGS sequence"/>
</dbReference>
<dbReference type="GO" id="GO:0009117">
    <property type="term" value="P:nucleotide metabolic process"/>
    <property type="evidence" value="ECO:0007669"/>
    <property type="project" value="UniProtKB-KW"/>
</dbReference>
<proteinExistence type="inferred from homology"/>
<organism evidence="7 8">
    <name type="scientific">Sphingobium yanoikuyae</name>
    <name type="common">Sphingomonas yanoikuyae</name>
    <dbReference type="NCBI Taxonomy" id="13690"/>
    <lineage>
        <taxon>Bacteria</taxon>
        <taxon>Pseudomonadati</taxon>
        <taxon>Pseudomonadota</taxon>
        <taxon>Alphaproteobacteria</taxon>
        <taxon>Sphingomonadales</taxon>
        <taxon>Sphingomonadaceae</taxon>
        <taxon>Sphingobium</taxon>
    </lineage>
</organism>
<comment type="catalytic activity">
    <reaction evidence="5">
        <text>adenine + H2O + H(+) = hypoxanthine + NH4(+)</text>
        <dbReference type="Rhea" id="RHEA:23688"/>
        <dbReference type="ChEBI" id="CHEBI:15377"/>
        <dbReference type="ChEBI" id="CHEBI:15378"/>
        <dbReference type="ChEBI" id="CHEBI:16708"/>
        <dbReference type="ChEBI" id="CHEBI:17368"/>
        <dbReference type="ChEBI" id="CHEBI:28938"/>
        <dbReference type="EC" id="3.5.4.2"/>
    </reaction>
</comment>
<evidence type="ECO:0000256" key="3">
    <source>
        <dbReference type="ARBA" id="ARBA00022833"/>
    </source>
</evidence>
<accession>A0A084ENE2</accession>
<dbReference type="NCBIfam" id="NF006850">
    <property type="entry name" value="PRK09358.1-6"/>
    <property type="match status" value="1"/>
</dbReference>
<keyword evidence="1 5" id="KW-0479">Metal-binding</keyword>
<feature type="domain" description="Adenosine deaminase" evidence="6">
    <location>
        <begin position="12"/>
        <end position="332"/>
    </location>
</feature>
<keyword evidence="2 5" id="KW-0378">Hydrolase</keyword>
<comment type="caution">
    <text evidence="7">The sequence shown here is derived from an EMBL/GenBank/DDBJ whole genome shotgun (WGS) entry which is preliminary data.</text>
</comment>
<dbReference type="GO" id="GO:0005829">
    <property type="term" value="C:cytosol"/>
    <property type="evidence" value="ECO:0007669"/>
    <property type="project" value="TreeGrafter"/>
</dbReference>
<dbReference type="GO" id="GO:0043103">
    <property type="term" value="P:hypoxanthine salvage"/>
    <property type="evidence" value="ECO:0007669"/>
    <property type="project" value="UniProtKB-UniRule"/>
</dbReference>
<dbReference type="FunFam" id="3.20.20.140:FF:000039">
    <property type="entry name" value="Adenine deaminase"/>
    <property type="match status" value="1"/>
</dbReference>
<dbReference type="EMBL" id="JGVR01000009">
    <property type="protein sequence ID" value="KEZ19484.1"/>
    <property type="molecule type" value="Genomic_DNA"/>
</dbReference>
<dbReference type="InterPro" id="IPR028892">
    <property type="entry name" value="ADE"/>
</dbReference>
<dbReference type="InterPro" id="IPR001365">
    <property type="entry name" value="A_deaminase_dom"/>
</dbReference>
<dbReference type="AlphaFoldDB" id="A0A084ENE2"/>
<dbReference type="Gene3D" id="3.20.20.140">
    <property type="entry name" value="Metal-dependent hydrolases"/>
    <property type="match status" value="1"/>
</dbReference>
<feature type="site" description="Important for catalytic activity" evidence="5">
    <location>
        <position position="221"/>
    </location>
</feature>
<evidence type="ECO:0000256" key="1">
    <source>
        <dbReference type="ARBA" id="ARBA00022723"/>
    </source>
</evidence>
<protein>
    <recommendedName>
        <fullName evidence="5">Adenine deaminase</fullName>
        <shortName evidence="5">ADE</shortName>
        <ecNumber evidence="5">3.5.4.2</ecNumber>
    </recommendedName>
    <alternativeName>
        <fullName evidence="5">Adenine aminohydrolase</fullName>
        <shortName evidence="5">AAH</shortName>
    </alternativeName>
</protein>
<dbReference type="Pfam" id="PF00962">
    <property type="entry name" value="A_deaminase"/>
    <property type="match status" value="1"/>
</dbReference>
<feature type="binding site" evidence="5">
    <location>
        <position position="279"/>
    </location>
    <ligand>
        <name>substrate</name>
    </ligand>
</feature>
<dbReference type="eggNOG" id="COG1816">
    <property type="taxonomic scope" value="Bacteria"/>
</dbReference>
<dbReference type="PANTHER" id="PTHR43114:SF6">
    <property type="entry name" value="ADENINE DEAMINASE"/>
    <property type="match status" value="1"/>
</dbReference>
<dbReference type="GO" id="GO:0006146">
    <property type="term" value="P:adenine catabolic process"/>
    <property type="evidence" value="ECO:0007669"/>
    <property type="project" value="UniProtKB-UniRule"/>
</dbReference>
<evidence type="ECO:0000259" key="6">
    <source>
        <dbReference type="Pfam" id="PF00962"/>
    </source>
</evidence>
<feature type="binding site" evidence="5">
    <location>
        <position position="278"/>
    </location>
    <ligand>
        <name>Zn(2+)</name>
        <dbReference type="ChEBI" id="CHEBI:29105"/>
        <note>catalytic</note>
    </ligand>
</feature>
<feature type="binding site" evidence="5">
    <location>
        <position position="19"/>
    </location>
    <ligand>
        <name>Zn(2+)</name>
        <dbReference type="ChEBI" id="CHEBI:29105"/>
        <note>catalytic</note>
    </ligand>
</feature>
<evidence type="ECO:0000313" key="8">
    <source>
        <dbReference type="Proteomes" id="UP000028534"/>
    </source>
</evidence>
<dbReference type="SUPFAM" id="SSF51556">
    <property type="entry name" value="Metallo-dependent hydrolases"/>
    <property type="match status" value="1"/>
</dbReference>
<name>A0A084ENE2_SPHYA</name>
<dbReference type="STRING" id="13690.AX777_04265"/>
<dbReference type="InterPro" id="IPR006330">
    <property type="entry name" value="Ado/ade_deaminase"/>
</dbReference>
<dbReference type="GO" id="GO:0008270">
    <property type="term" value="F:zinc ion binding"/>
    <property type="evidence" value="ECO:0007669"/>
    <property type="project" value="UniProtKB-UniRule"/>
</dbReference>
<feature type="binding site" evidence="5">
    <location>
        <position position="17"/>
    </location>
    <ligand>
        <name>Zn(2+)</name>
        <dbReference type="ChEBI" id="CHEBI:29105"/>
        <note>catalytic</note>
    </ligand>
</feature>
<dbReference type="EC" id="3.5.4.2" evidence="5"/>
<dbReference type="InterPro" id="IPR032466">
    <property type="entry name" value="Metal_Hydrolase"/>
</dbReference>
<evidence type="ECO:0000256" key="2">
    <source>
        <dbReference type="ARBA" id="ARBA00022801"/>
    </source>
</evidence>
<dbReference type="CDD" id="cd01320">
    <property type="entry name" value="ADA"/>
    <property type="match status" value="1"/>
</dbReference>
<comment type="function">
    <text evidence="5">Catalyzes the hydrolytic deamination of adenine to hypoxanthine. Plays an important role in the purine salvage pathway and in nitrogen catabolism.</text>
</comment>
<evidence type="ECO:0000256" key="5">
    <source>
        <dbReference type="HAMAP-Rule" id="MF_01962"/>
    </source>
</evidence>
<dbReference type="NCBIfam" id="TIGR01430">
    <property type="entry name" value="aden_deam"/>
    <property type="match status" value="1"/>
</dbReference>
<keyword evidence="4 5" id="KW-0546">Nucleotide metabolism</keyword>
<sequence>MTDIDQFITGLPKAELHLHIEGTLEPELMFALARRNDVTLPYGSIDEIRQAYDFSNLQDFLDIYYAGTNVLRTPQDFHDLAAAYFDRAAQDNIVHAEIMFDPQAHTSRGVPFADVIEGLLSAMREAQARHGITSDLILSFLRHLSEEEAFDTLRAATPWLPQIKAVGLDSSEVGHPPEKFARVFAAAAEAGLKLCAHAGEEGPPAYVWEALDLLKVDRIDHGNRALEEDTLVKRLVDEQMVLTVCPLSNLKLCVIDDIASHPLDRMLDMGLRATVNSDDPAYFGGYLNDNYRAVAAARNLTREQIARLARNSITGSFLPQQAKDAHLATIDAYLEQAH</sequence>
<keyword evidence="3 5" id="KW-0862">Zinc</keyword>
<dbReference type="GO" id="GO:0000034">
    <property type="term" value="F:adenine deaminase activity"/>
    <property type="evidence" value="ECO:0007669"/>
    <property type="project" value="UniProtKB-UniRule"/>
</dbReference>
<reference evidence="7 8" key="1">
    <citation type="submission" date="2014-03" db="EMBL/GenBank/DDBJ databases">
        <title>Genome sequence of Sphingobium yanoikuyae B1.</title>
        <authorList>
            <person name="Gan H.M."/>
            <person name="Gan H.Y."/>
            <person name="Savka M.A."/>
        </authorList>
    </citation>
    <scope>NUCLEOTIDE SEQUENCE [LARGE SCALE GENOMIC DNA]</scope>
    <source>
        <strain evidence="7 8">B1</strain>
    </source>
</reference>
<gene>
    <name evidence="7" type="ORF">CP98_02005</name>
</gene>
<dbReference type="PATRIC" id="fig|13690.10.peg.2063"/>
<dbReference type="RefSeq" id="WP_037519104.1">
    <property type="nucleotide sequence ID" value="NZ_JGVR01000009.1"/>
</dbReference>
<evidence type="ECO:0000313" key="7">
    <source>
        <dbReference type="EMBL" id="KEZ19484.1"/>
    </source>
</evidence>
<feature type="active site" description="Proton donor" evidence="5">
    <location>
        <position position="200"/>
    </location>
</feature>